<dbReference type="GO" id="GO:0005576">
    <property type="term" value="C:extracellular region"/>
    <property type="evidence" value="ECO:0007669"/>
    <property type="project" value="UniProtKB-SubCell"/>
</dbReference>
<dbReference type="Pfam" id="PF05730">
    <property type="entry name" value="CFEM"/>
    <property type="match status" value="1"/>
</dbReference>
<reference evidence="15" key="1">
    <citation type="journal article" date="2020" name="Stud. Mycol.">
        <title>101 Dothideomycetes genomes: A test case for predicting lifestyles and emergence of pathogens.</title>
        <authorList>
            <person name="Haridas S."/>
            <person name="Albert R."/>
            <person name="Binder M."/>
            <person name="Bloem J."/>
            <person name="LaButti K."/>
            <person name="Salamov A."/>
            <person name="Andreopoulos B."/>
            <person name="Baker S."/>
            <person name="Barry K."/>
            <person name="Bills G."/>
            <person name="Bluhm B."/>
            <person name="Cannon C."/>
            <person name="Castanera R."/>
            <person name="Culley D."/>
            <person name="Daum C."/>
            <person name="Ezra D."/>
            <person name="Gonzalez J."/>
            <person name="Henrissat B."/>
            <person name="Kuo A."/>
            <person name="Liang C."/>
            <person name="Lipzen A."/>
            <person name="Lutzoni F."/>
            <person name="Magnuson J."/>
            <person name="Mondo S."/>
            <person name="Nolan M."/>
            <person name="Ohm R."/>
            <person name="Pangilinan J."/>
            <person name="Park H.-J."/>
            <person name="Ramirez L."/>
            <person name="Alfaro M."/>
            <person name="Sun H."/>
            <person name="Tritt A."/>
            <person name="Yoshinaga Y."/>
            <person name="Zwiers L.-H."/>
            <person name="Turgeon B."/>
            <person name="Goodwin S."/>
            <person name="Spatafora J."/>
            <person name="Crous P."/>
            <person name="Grigoriev I."/>
        </authorList>
    </citation>
    <scope>NUCLEOTIDE SEQUENCE [LARGE SCALE GENOMIC DNA]</scope>
    <source>
        <strain evidence="15">CBS 304.66</strain>
    </source>
</reference>
<evidence type="ECO:0000256" key="9">
    <source>
        <dbReference type="PROSITE-ProRule" id="PRU01356"/>
    </source>
</evidence>
<comment type="similarity">
    <text evidence="3">Belongs to the RBT5 family.</text>
</comment>
<keyword evidence="4" id="KW-0964">Secreted</keyword>
<keyword evidence="6 12" id="KW-0732">Signal</keyword>
<evidence type="ECO:0000256" key="12">
    <source>
        <dbReference type="SAM" id="SignalP"/>
    </source>
</evidence>
<keyword evidence="15" id="KW-1185">Reference proteome</keyword>
<evidence type="ECO:0000256" key="1">
    <source>
        <dbReference type="ARBA" id="ARBA00004589"/>
    </source>
</evidence>
<dbReference type="OrthoDB" id="3065412at2759"/>
<keyword evidence="11" id="KW-1133">Transmembrane helix</keyword>
<keyword evidence="5" id="KW-0336">GPI-anchor</keyword>
<accession>A0A9P4KD69</accession>
<comment type="caution">
    <text evidence="14">The sequence shown here is derived from an EMBL/GenBank/DDBJ whole genome shotgun (WGS) entry which is preliminary data.</text>
</comment>
<feature type="disulfide bond" evidence="9">
    <location>
        <begin position="40"/>
        <end position="47"/>
    </location>
</feature>
<keyword evidence="9" id="KW-0479">Metal-binding</keyword>
<gene>
    <name evidence="14" type="ORF">CC78DRAFT_579150</name>
</gene>
<feature type="signal peptide" evidence="12">
    <location>
        <begin position="1"/>
        <end position="19"/>
    </location>
</feature>
<keyword evidence="9" id="KW-0349">Heme</keyword>
<evidence type="ECO:0000256" key="7">
    <source>
        <dbReference type="ARBA" id="ARBA00023157"/>
    </source>
</evidence>
<evidence type="ECO:0000256" key="3">
    <source>
        <dbReference type="ARBA" id="ARBA00010031"/>
    </source>
</evidence>
<dbReference type="AlphaFoldDB" id="A0A9P4KD69"/>
<feature type="transmembrane region" description="Helical" evidence="11">
    <location>
        <begin position="159"/>
        <end position="181"/>
    </location>
</feature>
<organism evidence="14 15">
    <name type="scientific">Lojkania enalia</name>
    <dbReference type="NCBI Taxonomy" id="147567"/>
    <lineage>
        <taxon>Eukaryota</taxon>
        <taxon>Fungi</taxon>
        <taxon>Dikarya</taxon>
        <taxon>Ascomycota</taxon>
        <taxon>Pezizomycotina</taxon>
        <taxon>Dothideomycetes</taxon>
        <taxon>Pleosporomycetidae</taxon>
        <taxon>Pleosporales</taxon>
        <taxon>Pleosporales incertae sedis</taxon>
        <taxon>Lojkania</taxon>
    </lineage>
</organism>
<evidence type="ECO:0000313" key="14">
    <source>
        <dbReference type="EMBL" id="KAF2265652.1"/>
    </source>
</evidence>
<feature type="disulfide bond" evidence="9">
    <location>
        <begin position="30"/>
        <end position="61"/>
    </location>
</feature>
<feature type="chain" id="PRO_5040360186" description="CFEM domain-containing protein" evidence="12">
    <location>
        <begin position="20"/>
        <end position="246"/>
    </location>
</feature>
<evidence type="ECO:0000256" key="11">
    <source>
        <dbReference type="SAM" id="Phobius"/>
    </source>
</evidence>
<name>A0A9P4KD69_9PLEO</name>
<evidence type="ECO:0000256" key="8">
    <source>
        <dbReference type="ARBA" id="ARBA00023288"/>
    </source>
</evidence>
<dbReference type="PROSITE" id="PS52012">
    <property type="entry name" value="CFEM"/>
    <property type="match status" value="1"/>
</dbReference>
<comment type="subcellular location">
    <subcellularLocation>
        <location evidence="1">Membrane</location>
        <topology evidence="1">Lipid-anchor</topology>
        <topology evidence="1">GPI-anchor</topology>
    </subcellularLocation>
    <subcellularLocation>
        <location evidence="2">Secreted</location>
    </subcellularLocation>
</comment>
<dbReference type="GO" id="GO:0046872">
    <property type="term" value="F:metal ion binding"/>
    <property type="evidence" value="ECO:0007669"/>
    <property type="project" value="UniProtKB-UniRule"/>
</dbReference>
<keyword evidence="9" id="KW-0408">Iron</keyword>
<sequence length="246" mass="26019">MTRYLIASLLLIFAGLASSQSPPANCTQDCITDVAENIGCSSLDIACICSSNVGVNFFDACIELKCNTTEQSDAFTFFQSLCAANGIQVFQSSSSSSLATSLATSSVTSVTSMTTTSTVILSTEMSSVEVSSTAIRLPTTPSASFAAPVPSSSGLSSGAIVGVSVGAVLGALCFLDAFFMWRRRRNKVKKDLVYVDRSSPSGGTDKEVTDVTWKPVYEADGIPTSELEDRHGLRIARDREGRQELT</sequence>
<dbReference type="InterPro" id="IPR008427">
    <property type="entry name" value="Extracellular_membr_CFEM_dom"/>
</dbReference>
<evidence type="ECO:0000313" key="15">
    <source>
        <dbReference type="Proteomes" id="UP000800093"/>
    </source>
</evidence>
<feature type="disulfide bond" evidence="9">
    <location>
        <begin position="49"/>
        <end position="82"/>
    </location>
</feature>
<keyword evidence="11" id="KW-0472">Membrane</keyword>
<keyword evidence="5" id="KW-0325">Glycoprotein</keyword>
<proteinExistence type="inferred from homology"/>
<feature type="domain" description="CFEM" evidence="13">
    <location>
        <begin position="1"/>
        <end position="109"/>
    </location>
</feature>
<evidence type="ECO:0000256" key="2">
    <source>
        <dbReference type="ARBA" id="ARBA00004613"/>
    </source>
</evidence>
<feature type="disulfide bond" evidence="9">
    <location>
        <begin position="26"/>
        <end position="66"/>
    </location>
</feature>
<keyword evidence="11" id="KW-0812">Transmembrane</keyword>
<evidence type="ECO:0000256" key="4">
    <source>
        <dbReference type="ARBA" id="ARBA00022525"/>
    </source>
</evidence>
<keyword evidence="7 9" id="KW-1015">Disulfide bond</keyword>
<dbReference type="Proteomes" id="UP000800093">
    <property type="component" value="Unassembled WGS sequence"/>
</dbReference>
<keyword evidence="8" id="KW-0449">Lipoprotein</keyword>
<evidence type="ECO:0000256" key="5">
    <source>
        <dbReference type="ARBA" id="ARBA00022622"/>
    </source>
</evidence>
<feature type="region of interest" description="Disordered" evidence="10">
    <location>
        <begin position="224"/>
        <end position="246"/>
    </location>
</feature>
<feature type="compositionally biased region" description="Basic and acidic residues" evidence="10">
    <location>
        <begin position="227"/>
        <end position="246"/>
    </location>
</feature>
<dbReference type="EMBL" id="ML986604">
    <property type="protein sequence ID" value="KAF2265652.1"/>
    <property type="molecule type" value="Genomic_DNA"/>
</dbReference>
<protein>
    <recommendedName>
        <fullName evidence="13">CFEM domain-containing protein</fullName>
    </recommendedName>
</protein>
<evidence type="ECO:0000256" key="6">
    <source>
        <dbReference type="ARBA" id="ARBA00022729"/>
    </source>
</evidence>
<evidence type="ECO:0000259" key="13">
    <source>
        <dbReference type="PROSITE" id="PS52012"/>
    </source>
</evidence>
<evidence type="ECO:0000256" key="10">
    <source>
        <dbReference type="SAM" id="MobiDB-lite"/>
    </source>
</evidence>
<dbReference type="GO" id="GO:0098552">
    <property type="term" value="C:side of membrane"/>
    <property type="evidence" value="ECO:0007669"/>
    <property type="project" value="UniProtKB-KW"/>
</dbReference>
<feature type="binding site" description="axial binding residue" evidence="9">
    <location>
        <position position="44"/>
    </location>
    <ligand>
        <name>heme</name>
        <dbReference type="ChEBI" id="CHEBI:30413"/>
    </ligand>
    <ligandPart>
        <name>Fe</name>
        <dbReference type="ChEBI" id="CHEBI:18248"/>
    </ligandPart>
</feature>